<keyword evidence="1" id="KW-0812">Transmembrane</keyword>
<evidence type="ECO:0000313" key="3">
    <source>
        <dbReference type="Proteomes" id="UP001516464"/>
    </source>
</evidence>
<gene>
    <name evidence="2" type="ORF">TCON_1548</name>
</gene>
<comment type="caution">
    <text evidence="2">The sequence shown here is derived from an EMBL/GenBank/DDBJ whole genome shotgun (WGS) entry which is preliminary data.</text>
</comment>
<feature type="transmembrane region" description="Helical" evidence="1">
    <location>
        <begin position="103"/>
        <end position="124"/>
    </location>
</feature>
<protein>
    <submittedName>
        <fullName evidence="2">Uncharacterized protein</fullName>
    </submittedName>
</protein>
<keyword evidence="1" id="KW-1133">Transmembrane helix</keyword>
<evidence type="ECO:0000313" key="2">
    <source>
        <dbReference type="EMBL" id="KAF7683241.1"/>
    </source>
</evidence>
<name>A0ABQ7HYH9_9MICR</name>
<keyword evidence="1" id="KW-0472">Membrane</keyword>
<reference evidence="2 3" key="1">
    <citation type="submission" date="2019-01" db="EMBL/GenBank/DDBJ databases">
        <title>Genomes sequencing and comparative genomics of infectious freshwater microsporidia, Cucumispora dikerogammari and Thelohania contejeani.</title>
        <authorList>
            <person name="Cormier A."/>
            <person name="Giraud I."/>
            <person name="Wattier R."/>
            <person name="Teixeira M."/>
            <person name="Grandjean F."/>
            <person name="Rigaud T."/>
            <person name="Cordaux R."/>
        </authorList>
    </citation>
    <scope>NUCLEOTIDE SEQUENCE [LARGE SCALE GENOMIC DNA]</scope>
    <source>
        <strain evidence="2">T1</strain>
        <tissue evidence="2">Spores</tissue>
    </source>
</reference>
<organism evidence="2 3">
    <name type="scientific">Astathelohania contejeani</name>
    <dbReference type="NCBI Taxonomy" id="164912"/>
    <lineage>
        <taxon>Eukaryota</taxon>
        <taxon>Fungi</taxon>
        <taxon>Fungi incertae sedis</taxon>
        <taxon>Microsporidia</taxon>
        <taxon>Astathelohaniidae</taxon>
        <taxon>Astathelohania</taxon>
    </lineage>
</organism>
<proteinExistence type="predicted"/>
<dbReference type="EMBL" id="SBIQ01000111">
    <property type="protein sequence ID" value="KAF7683241.1"/>
    <property type="molecule type" value="Genomic_DNA"/>
</dbReference>
<accession>A0ABQ7HYH9</accession>
<keyword evidence="3" id="KW-1185">Reference proteome</keyword>
<evidence type="ECO:0000256" key="1">
    <source>
        <dbReference type="SAM" id="Phobius"/>
    </source>
</evidence>
<sequence>MILNMFVPLKMFTAINKPEDEKEKEEKDKIRELYIKSLRTGGTVDIEVKYKENMFILDQIHRYKLEHRLRMIRDSEEIKQTPKILVSMFTDDEKNMIMNNSDLFLLLAELYFVVGDYLKVIAMLKYAKKKKMFKNKYFKLKKDIKKKA</sequence>
<dbReference type="Proteomes" id="UP001516464">
    <property type="component" value="Unassembled WGS sequence"/>
</dbReference>